<keyword evidence="4" id="KW-0805">Transcription regulation</keyword>
<evidence type="ECO:0000313" key="9">
    <source>
        <dbReference type="EMBL" id="MCA6078485.1"/>
    </source>
</evidence>
<dbReference type="GO" id="GO:0003700">
    <property type="term" value="F:DNA-binding transcription factor activity"/>
    <property type="evidence" value="ECO:0007669"/>
    <property type="project" value="InterPro"/>
</dbReference>
<sequence>MDRVAKILKNYRLKNTSCRHDVLQILLNHDHAMSHADLESAVEDSYDRVTLYRTLKTFQEKGLIHKVLDDSGATKYAPCSDCSVEEHHHEHIHFKCNKCGNTVCIEDVTIPQIILPEGFSIEERNILISGTCNICNNM</sequence>
<comment type="caution">
    <text evidence="9">The sequence shown here is derived from an EMBL/GenBank/DDBJ whole genome shotgun (WGS) entry which is preliminary data.</text>
</comment>
<dbReference type="InterPro" id="IPR043135">
    <property type="entry name" value="Fur_C"/>
</dbReference>
<evidence type="ECO:0000256" key="6">
    <source>
        <dbReference type="ARBA" id="ARBA00023163"/>
    </source>
</evidence>
<dbReference type="SUPFAM" id="SSF46785">
    <property type="entry name" value="Winged helix' DNA-binding domain"/>
    <property type="match status" value="1"/>
</dbReference>
<reference evidence="9" key="1">
    <citation type="submission" date="2021-09" db="EMBL/GenBank/DDBJ databases">
        <title>Fulvivirga sp. isolated from coastal sediment.</title>
        <authorList>
            <person name="Yu H."/>
        </authorList>
    </citation>
    <scope>NUCLEOTIDE SEQUENCE</scope>
    <source>
        <strain evidence="9">1062</strain>
    </source>
</reference>
<keyword evidence="7" id="KW-0479">Metal-binding</keyword>
<feature type="binding site" evidence="7">
    <location>
        <position position="99"/>
    </location>
    <ligand>
        <name>Zn(2+)</name>
        <dbReference type="ChEBI" id="CHEBI:29105"/>
    </ligand>
</feature>
<dbReference type="InterPro" id="IPR036390">
    <property type="entry name" value="WH_DNA-bd_sf"/>
</dbReference>
<feature type="binding site" evidence="7">
    <location>
        <position position="135"/>
    </location>
    <ligand>
        <name>Zn(2+)</name>
        <dbReference type="ChEBI" id="CHEBI:29105"/>
    </ligand>
</feature>
<keyword evidence="2" id="KW-0678">Repressor</keyword>
<dbReference type="GO" id="GO:0008270">
    <property type="term" value="F:zinc ion binding"/>
    <property type="evidence" value="ECO:0007669"/>
    <property type="project" value="TreeGrafter"/>
</dbReference>
<evidence type="ECO:0000256" key="8">
    <source>
        <dbReference type="PIRSR" id="PIRSR602481-2"/>
    </source>
</evidence>
<keyword evidence="6" id="KW-0804">Transcription</keyword>
<accession>A0A9X1KZN5</accession>
<feature type="binding site" evidence="7">
    <location>
        <position position="132"/>
    </location>
    <ligand>
        <name>Zn(2+)</name>
        <dbReference type="ChEBI" id="CHEBI:29105"/>
    </ligand>
</feature>
<dbReference type="AlphaFoldDB" id="A0A9X1KZN5"/>
<keyword evidence="5" id="KW-0238">DNA-binding</keyword>
<keyword evidence="10" id="KW-1185">Reference proteome</keyword>
<keyword evidence="3 7" id="KW-0862">Zinc</keyword>
<evidence type="ECO:0000256" key="7">
    <source>
        <dbReference type="PIRSR" id="PIRSR602481-1"/>
    </source>
</evidence>
<dbReference type="GO" id="GO:0000976">
    <property type="term" value="F:transcription cis-regulatory region binding"/>
    <property type="evidence" value="ECO:0007669"/>
    <property type="project" value="TreeGrafter"/>
</dbReference>
<evidence type="ECO:0000256" key="3">
    <source>
        <dbReference type="ARBA" id="ARBA00022833"/>
    </source>
</evidence>
<dbReference type="PANTHER" id="PTHR33202">
    <property type="entry name" value="ZINC UPTAKE REGULATION PROTEIN"/>
    <property type="match status" value="1"/>
</dbReference>
<keyword evidence="8" id="KW-0408">Iron</keyword>
<dbReference type="Gene3D" id="1.10.10.10">
    <property type="entry name" value="Winged helix-like DNA-binding domain superfamily/Winged helix DNA-binding domain"/>
    <property type="match status" value="1"/>
</dbReference>
<evidence type="ECO:0000313" key="10">
    <source>
        <dbReference type="Proteomes" id="UP001139409"/>
    </source>
</evidence>
<protein>
    <submittedName>
        <fullName evidence="9">Transcriptional repressor</fullName>
    </submittedName>
</protein>
<dbReference type="Pfam" id="PF01475">
    <property type="entry name" value="FUR"/>
    <property type="match status" value="1"/>
</dbReference>
<dbReference type="RefSeq" id="WP_225699343.1">
    <property type="nucleotide sequence ID" value="NZ_JAIXNE010000006.1"/>
</dbReference>
<dbReference type="InterPro" id="IPR036388">
    <property type="entry name" value="WH-like_DNA-bd_sf"/>
</dbReference>
<feature type="binding site" evidence="7">
    <location>
        <position position="96"/>
    </location>
    <ligand>
        <name>Zn(2+)</name>
        <dbReference type="ChEBI" id="CHEBI:29105"/>
    </ligand>
</feature>
<feature type="binding site" evidence="8">
    <location>
        <position position="87"/>
    </location>
    <ligand>
        <name>Fe cation</name>
        <dbReference type="ChEBI" id="CHEBI:24875"/>
    </ligand>
</feature>
<evidence type="ECO:0000256" key="2">
    <source>
        <dbReference type="ARBA" id="ARBA00022491"/>
    </source>
</evidence>
<evidence type="ECO:0000256" key="5">
    <source>
        <dbReference type="ARBA" id="ARBA00023125"/>
    </source>
</evidence>
<evidence type="ECO:0000256" key="4">
    <source>
        <dbReference type="ARBA" id="ARBA00023015"/>
    </source>
</evidence>
<comment type="cofactor">
    <cofactor evidence="8">
        <name>Mn(2+)</name>
        <dbReference type="ChEBI" id="CHEBI:29035"/>
    </cofactor>
    <cofactor evidence="8">
        <name>Fe(2+)</name>
        <dbReference type="ChEBI" id="CHEBI:29033"/>
    </cofactor>
    <text evidence="8">Binds 1 Mn(2+) or Fe(2+) ion per subunit.</text>
</comment>
<dbReference type="GO" id="GO:1900376">
    <property type="term" value="P:regulation of secondary metabolite biosynthetic process"/>
    <property type="evidence" value="ECO:0007669"/>
    <property type="project" value="TreeGrafter"/>
</dbReference>
<evidence type="ECO:0000256" key="1">
    <source>
        <dbReference type="ARBA" id="ARBA00007957"/>
    </source>
</evidence>
<comment type="cofactor">
    <cofactor evidence="7">
        <name>Zn(2+)</name>
        <dbReference type="ChEBI" id="CHEBI:29105"/>
    </cofactor>
    <text evidence="7">Binds 1 zinc ion per subunit.</text>
</comment>
<name>A0A9X1KZN5_9BACT</name>
<dbReference type="GO" id="GO:0045892">
    <property type="term" value="P:negative regulation of DNA-templated transcription"/>
    <property type="evidence" value="ECO:0007669"/>
    <property type="project" value="TreeGrafter"/>
</dbReference>
<gene>
    <name evidence="9" type="ORF">LDX50_26665</name>
</gene>
<dbReference type="Proteomes" id="UP001139409">
    <property type="component" value="Unassembled WGS sequence"/>
</dbReference>
<proteinExistence type="inferred from homology"/>
<dbReference type="PANTHER" id="PTHR33202:SF22">
    <property type="entry name" value="HYDROGEN PEROXIDE SENSITIVE REPRESSOR"/>
    <property type="match status" value="1"/>
</dbReference>
<dbReference type="InterPro" id="IPR002481">
    <property type="entry name" value="FUR"/>
</dbReference>
<dbReference type="Gene3D" id="3.30.1490.190">
    <property type="match status" value="1"/>
</dbReference>
<comment type="similarity">
    <text evidence="1">Belongs to the Fur family.</text>
</comment>
<dbReference type="EMBL" id="JAIXNE010000006">
    <property type="protein sequence ID" value="MCA6078485.1"/>
    <property type="molecule type" value="Genomic_DNA"/>
</dbReference>
<organism evidence="9 10">
    <name type="scientific">Fulvivirga sedimenti</name>
    <dbReference type="NCBI Taxonomy" id="2879465"/>
    <lineage>
        <taxon>Bacteria</taxon>
        <taxon>Pseudomonadati</taxon>
        <taxon>Bacteroidota</taxon>
        <taxon>Cytophagia</taxon>
        <taxon>Cytophagales</taxon>
        <taxon>Fulvivirgaceae</taxon>
        <taxon>Fulvivirga</taxon>
    </lineage>
</organism>